<feature type="transmembrane region" description="Helical" evidence="5">
    <location>
        <begin position="340"/>
        <end position="360"/>
    </location>
</feature>
<dbReference type="SUPFAM" id="SSF57850">
    <property type="entry name" value="RING/U-box"/>
    <property type="match status" value="1"/>
</dbReference>
<feature type="region of interest" description="Disordered" evidence="4">
    <location>
        <begin position="228"/>
        <end position="281"/>
    </location>
</feature>
<dbReference type="InterPro" id="IPR013083">
    <property type="entry name" value="Znf_RING/FYVE/PHD"/>
</dbReference>
<evidence type="ECO:0000256" key="2">
    <source>
        <dbReference type="ARBA" id="ARBA00022771"/>
    </source>
</evidence>
<dbReference type="GO" id="GO:0008270">
    <property type="term" value="F:zinc ion binding"/>
    <property type="evidence" value="ECO:0007669"/>
    <property type="project" value="UniProtKB-KW"/>
</dbReference>
<evidence type="ECO:0000259" key="6">
    <source>
        <dbReference type="PROSITE" id="PS51292"/>
    </source>
</evidence>
<dbReference type="PANTHER" id="PTHR46347">
    <property type="entry name" value="RING/FYVE/PHD ZINC FINGER SUPERFAMILY PROTEIN"/>
    <property type="match status" value="1"/>
</dbReference>
<dbReference type="STRING" id="1314781.A0A165PRY5"/>
<evidence type="ECO:0000313" key="7">
    <source>
        <dbReference type="EMBL" id="KZW02588.1"/>
    </source>
</evidence>
<keyword evidence="5" id="KW-1133">Transmembrane helix</keyword>
<keyword evidence="5" id="KW-0812">Transmembrane</keyword>
<name>A0A165PRY5_EXIGL</name>
<keyword evidence="8" id="KW-1185">Reference proteome</keyword>
<dbReference type="Proteomes" id="UP000077266">
    <property type="component" value="Unassembled WGS sequence"/>
</dbReference>
<dbReference type="PROSITE" id="PS51292">
    <property type="entry name" value="ZF_RING_CH"/>
    <property type="match status" value="1"/>
</dbReference>
<dbReference type="PANTHER" id="PTHR46347:SF1">
    <property type="entry name" value="RING_FYVE_PHD ZINC FINGER SUPERFAMILY PROTEIN"/>
    <property type="match status" value="1"/>
</dbReference>
<evidence type="ECO:0000256" key="5">
    <source>
        <dbReference type="SAM" id="Phobius"/>
    </source>
</evidence>
<accession>A0A165PRY5</accession>
<evidence type="ECO:0000256" key="1">
    <source>
        <dbReference type="ARBA" id="ARBA00022723"/>
    </source>
</evidence>
<gene>
    <name evidence="7" type="ORF">EXIGLDRAFT_732847</name>
</gene>
<feature type="transmembrane region" description="Helical" evidence="5">
    <location>
        <begin position="119"/>
        <end position="144"/>
    </location>
</feature>
<dbReference type="OrthoDB" id="264354at2759"/>
<dbReference type="AlphaFoldDB" id="A0A165PRY5"/>
<evidence type="ECO:0000256" key="3">
    <source>
        <dbReference type="ARBA" id="ARBA00022833"/>
    </source>
</evidence>
<feature type="transmembrane region" description="Helical" evidence="5">
    <location>
        <begin position="450"/>
        <end position="469"/>
    </location>
</feature>
<keyword evidence="5" id="KW-0472">Membrane</keyword>
<reference evidence="7 8" key="1">
    <citation type="journal article" date="2016" name="Mol. Biol. Evol.">
        <title>Comparative Genomics of Early-Diverging Mushroom-Forming Fungi Provides Insights into the Origins of Lignocellulose Decay Capabilities.</title>
        <authorList>
            <person name="Nagy L.G."/>
            <person name="Riley R."/>
            <person name="Tritt A."/>
            <person name="Adam C."/>
            <person name="Daum C."/>
            <person name="Floudas D."/>
            <person name="Sun H."/>
            <person name="Yadav J.S."/>
            <person name="Pangilinan J."/>
            <person name="Larsson K.H."/>
            <person name="Matsuura K."/>
            <person name="Barry K."/>
            <person name="Labutti K."/>
            <person name="Kuo R."/>
            <person name="Ohm R.A."/>
            <person name="Bhattacharya S.S."/>
            <person name="Shirouzu T."/>
            <person name="Yoshinaga Y."/>
            <person name="Martin F.M."/>
            <person name="Grigoriev I.V."/>
            <person name="Hibbett D.S."/>
        </authorList>
    </citation>
    <scope>NUCLEOTIDE SEQUENCE [LARGE SCALE GENOMIC DNA]</scope>
    <source>
        <strain evidence="7 8">HHB12029</strain>
    </source>
</reference>
<dbReference type="EMBL" id="KV425887">
    <property type="protein sequence ID" value="KZW02588.1"/>
    <property type="molecule type" value="Genomic_DNA"/>
</dbReference>
<feature type="transmembrane region" description="Helical" evidence="5">
    <location>
        <begin position="297"/>
        <end position="320"/>
    </location>
</feature>
<sequence length="471" mass="52679">MATLIDPQHNDLPIPHNDPLNEPKPEPEPQTDEPAPEPKPTEDAPVCRICLMGADEAPELGKLIRPCLCKGTVGHVHVQCLNRWRKASASRKAFWQCDQCGYKYQLVRTRALGLAQSKLVVGLSTVTLFTTLVFSVSIIFSLFLPSGWIDGTSSTVANLVDDSIGDSNTWGGSSWSYYYYSPTSFASSMWKVAYQTLNEIFDDALFPNPQSSGGTSYRYKAERRRGVRAAERPVPVRGSAEGARTGPFKSTVSVPRQGATAERPVRLNARHVEEDVDDSDDPSVRRPGFLMRMVRRFLLGLSIVGAFSALSFGWTVQVPLQWMRRRGGGGGRRGEGRDNTSIYALIVLAFILFGAAKAMYSTYKLTQTLTTELLRRAETAILEVGSDQPIPLEEQPSFNLTSLRASLSRMRTRAFWRELWWECVRLFRGAKDSVVGLWDALRQVFHWRDMAAIIVPLFFALFGGGVWVWQF</sequence>
<dbReference type="CDD" id="cd16495">
    <property type="entry name" value="RING_CH-C4HC3_MARCH"/>
    <property type="match status" value="1"/>
</dbReference>
<dbReference type="InterPro" id="IPR011016">
    <property type="entry name" value="Znf_RING-CH"/>
</dbReference>
<protein>
    <recommendedName>
        <fullName evidence="6">RING-CH-type domain-containing protein</fullName>
    </recommendedName>
</protein>
<keyword evidence="2" id="KW-0863">Zinc-finger</keyword>
<organism evidence="7 8">
    <name type="scientific">Exidia glandulosa HHB12029</name>
    <dbReference type="NCBI Taxonomy" id="1314781"/>
    <lineage>
        <taxon>Eukaryota</taxon>
        <taxon>Fungi</taxon>
        <taxon>Dikarya</taxon>
        <taxon>Basidiomycota</taxon>
        <taxon>Agaricomycotina</taxon>
        <taxon>Agaricomycetes</taxon>
        <taxon>Auriculariales</taxon>
        <taxon>Exidiaceae</taxon>
        <taxon>Exidia</taxon>
    </lineage>
</organism>
<evidence type="ECO:0000313" key="8">
    <source>
        <dbReference type="Proteomes" id="UP000077266"/>
    </source>
</evidence>
<dbReference type="Gene3D" id="3.30.40.10">
    <property type="entry name" value="Zinc/RING finger domain, C3HC4 (zinc finger)"/>
    <property type="match status" value="1"/>
</dbReference>
<proteinExistence type="predicted"/>
<feature type="region of interest" description="Disordered" evidence="4">
    <location>
        <begin position="1"/>
        <end position="42"/>
    </location>
</feature>
<feature type="domain" description="RING-CH-type" evidence="6">
    <location>
        <begin position="39"/>
        <end position="107"/>
    </location>
</feature>
<evidence type="ECO:0000256" key="4">
    <source>
        <dbReference type="SAM" id="MobiDB-lite"/>
    </source>
</evidence>
<keyword evidence="3" id="KW-0862">Zinc</keyword>
<dbReference type="SMART" id="SM00744">
    <property type="entry name" value="RINGv"/>
    <property type="match status" value="1"/>
</dbReference>
<dbReference type="Pfam" id="PF12906">
    <property type="entry name" value="RINGv"/>
    <property type="match status" value="1"/>
</dbReference>
<dbReference type="InParanoid" id="A0A165PRY5"/>
<keyword evidence="1" id="KW-0479">Metal-binding</keyword>